<reference evidence="3" key="1">
    <citation type="submission" date="2019-03" db="EMBL/GenBank/DDBJ databases">
        <title>Improved annotation for the trematode Fasciola hepatica.</title>
        <authorList>
            <person name="Choi Y.-J."/>
            <person name="Martin J."/>
            <person name="Mitreva M."/>
        </authorList>
    </citation>
    <scope>NUCLEOTIDE SEQUENCE [LARGE SCALE GENOMIC DNA]</scope>
</reference>
<feature type="compositionally biased region" description="Polar residues" evidence="1">
    <location>
        <begin position="38"/>
        <end position="49"/>
    </location>
</feature>
<proteinExistence type="predicted"/>
<gene>
    <name evidence="3" type="ORF">D915_010940</name>
</gene>
<dbReference type="Proteomes" id="UP000230066">
    <property type="component" value="Unassembled WGS sequence"/>
</dbReference>
<keyword evidence="2" id="KW-0812">Transmembrane</keyword>
<feature type="transmembrane region" description="Helical" evidence="2">
    <location>
        <begin position="176"/>
        <end position="199"/>
    </location>
</feature>
<evidence type="ECO:0000256" key="2">
    <source>
        <dbReference type="SAM" id="Phobius"/>
    </source>
</evidence>
<comment type="caution">
    <text evidence="3">The sequence shown here is derived from an EMBL/GenBank/DDBJ whole genome shotgun (WGS) entry which is preliminary data.</text>
</comment>
<evidence type="ECO:0000313" key="3">
    <source>
        <dbReference type="EMBL" id="THD18530.1"/>
    </source>
</evidence>
<organism evidence="3 4">
    <name type="scientific">Fasciola hepatica</name>
    <name type="common">Liver fluke</name>
    <dbReference type="NCBI Taxonomy" id="6192"/>
    <lineage>
        <taxon>Eukaryota</taxon>
        <taxon>Metazoa</taxon>
        <taxon>Spiralia</taxon>
        <taxon>Lophotrochozoa</taxon>
        <taxon>Platyhelminthes</taxon>
        <taxon>Trematoda</taxon>
        <taxon>Digenea</taxon>
        <taxon>Plagiorchiida</taxon>
        <taxon>Echinostomata</taxon>
        <taxon>Echinostomatoidea</taxon>
        <taxon>Fasciolidae</taxon>
        <taxon>Fasciola</taxon>
    </lineage>
</organism>
<dbReference type="AlphaFoldDB" id="A0A4E0RVD6"/>
<keyword evidence="2" id="KW-1133">Transmembrane helix</keyword>
<keyword evidence="4" id="KW-1185">Reference proteome</keyword>
<feature type="region of interest" description="Disordered" evidence="1">
    <location>
        <begin position="19"/>
        <end position="50"/>
    </location>
</feature>
<accession>A0A4E0RVD6</accession>
<protein>
    <submittedName>
        <fullName evidence="3">Dynein intermediate chain cytosolic</fullName>
    </submittedName>
</protein>
<evidence type="ECO:0000313" key="4">
    <source>
        <dbReference type="Proteomes" id="UP000230066"/>
    </source>
</evidence>
<keyword evidence="2" id="KW-0472">Membrane</keyword>
<name>A0A4E0RVD6_FASHE</name>
<sequence length="216" mass="24546">MSTQERKLELERKKAKLAALRDSRNKRERVRTDLYVNGSPNSLSTSASAQDLRAEAEEMLRNLGLSETDVPSTGSGDSVPSRNGVSSNHVDMISSKRHHKLALCHVNELDVAPKSPIRYSKLTQTRDINPPLPHSVSLQHSDSPREIIGSPKFIAHLEWDDEFSMGKCQNIPRKRVMCNIFLFLKFMQNVVLGLIGRLMNPAFILKWFKILHKFRC</sequence>
<evidence type="ECO:0000256" key="1">
    <source>
        <dbReference type="SAM" id="MobiDB-lite"/>
    </source>
</evidence>
<dbReference type="EMBL" id="JXXN02010355">
    <property type="protein sequence ID" value="THD18530.1"/>
    <property type="molecule type" value="Genomic_DNA"/>
</dbReference>